<evidence type="ECO:0000313" key="2">
    <source>
        <dbReference type="Proteomes" id="UP000653156"/>
    </source>
</evidence>
<evidence type="ECO:0000313" key="1">
    <source>
        <dbReference type="EMBL" id="QRQ82207.1"/>
    </source>
</evidence>
<name>A0A892ZK76_9NEIS</name>
<accession>A0A892ZK76</accession>
<gene>
    <name evidence="1" type="ORF">JQU52_01905</name>
</gene>
<dbReference type="RefSeq" id="WP_230339500.1">
    <property type="nucleotide sequence ID" value="NZ_CP069798.1"/>
</dbReference>
<protein>
    <submittedName>
        <fullName evidence="1">Uncharacterized protein</fullName>
    </submittedName>
</protein>
<keyword evidence="2" id="KW-1185">Reference proteome</keyword>
<organism evidence="1 2">
    <name type="scientific">Paralysiella testudinis</name>
    <dbReference type="NCBI Taxonomy" id="2809020"/>
    <lineage>
        <taxon>Bacteria</taxon>
        <taxon>Pseudomonadati</taxon>
        <taxon>Pseudomonadota</taxon>
        <taxon>Betaproteobacteria</taxon>
        <taxon>Neisseriales</taxon>
        <taxon>Neisseriaceae</taxon>
        <taxon>Paralysiella</taxon>
    </lineage>
</organism>
<dbReference type="Proteomes" id="UP000653156">
    <property type="component" value="Chromosome"/>
</dbReference>
<reference evidence="1" key="1">
    <citation type="submission" date="2021-02" db="EMBL/GenBank/DDBJ databases">
        <title>Neisseriaceae sp. 26B isolated from the cloaca of a Common Toad-headed Turtle (Mesoclemmys nasuta).</title>
        <authorList>
            <person name="Spergser J."/>
            <person name="Busse H.-J."/>
        </authorList>
    </citation>
    <scope>NUCLEOTIDE SEQUENCE</scope>
    <source>
        <strain evidence="1">26B</strain>
    </source>
</reference>
<proteinExistence type="predicted"/>
<dbReference type="KEGG" id="ptes:JQU52_01905"/>
<dbReference type="EMBL" id="CP069798">
    <property type="protein sequence ID" value="QRQ82207.1"/>
    <property type="molecule type" value="Genomic_DNA"/>
</dbReference>
<sequence>MVTEVNFSSLNSPNLIYEISSLINFDKNNGNYSVNLANLNKKNWMYAAIDNNDFFDQDLTNLILAIDKIGLNKVYATMAKNFFQQTESIRVCSQLLVIPLNKKETQA</sequence>
<dbReference type="AlphaFoldDB" id="A0A892ZK76"/>